<name>A0A8S2F4X1_9BILA</name>
<accession>A0A8S2F4X1</accession>
<reference evidence="1" key="1">
    <citation type="submission" date="2021-02" db="EMBL/GenBank/DDBJ databases">
        <authorList>
            <person name="Nowell W R."/>
        </authorList>
    </citation>
    <scope>NUCLEOTIDE SEQUENCE</scope>
</reference>
<protein>
    <submittedName>
        <fullName evidence="1">Uncharacterized protein</fullName>
    </submittedName>
</protein>
<dbReference type="EMBL" id="CAJOBA010047373">
    <property type="protein sequence ID" value="CAF4200418.1"/>
    <property type="molecule type" value="Genomic_DNA"/>
</dbReference>
<proteinExistence type="predicted"/>
<dbReference type="Proteomes" id="UP000682733">
    <property type="component" value="Unassembled WGS sequence"/>
</dbReference>
<comment type="caution">
    <text evidence="1">The sequence shown here is derived from an EMBL/GenBank/DDBJ whole genome shotgun (WGS) entry which is preliminary data.</text>
</comment>
<organism evidence="1 3">
    <name type="scientific">Didymodactylos carnosus</name>
    <dbReference type="NCBI Taxonomy" id="1234261"/>
    <lineage>
        <taxon>Eukaryota</taxon>
        <taxon>Metazoa</taxon>
        <taxon>Spiralia</taxon>
        <taxon>Gnathifera</taxon>
        <taxon>Rotifera</taxon>
        <taxon>Eurotatoria</taxon>
        <taxon>Bdelloidea</taxon>
        <taxon>Philodinida</taxon>
        <taxon>Philodinidae</taxon>
        <taxon>Didymodactylos</taxon>
    </lineage>
</organism>
<dbReference type="AlphaFoldDB" id="A0A8S2F4X1"/>
<dbReference type="Proteomes" id="UP000677228">
    <property type="component" value="Unassembled WGS sequence"/>
</dbReference>
<dbReference type="EMBL" id="CAJNOK010025659">
    <property type="protein sequence ID" value="CAF1392792.1"/>
    <property type="molecule type" value="Genomic_DNA"/>
</dbReference>
<evidence type="ECO:0000313" key="2">
    <source>
        <dbReference type="EMBL" id="CAF4200418.1"/>
    </source>
</evidence>
<gene>
    <name evidence="1" type="ORF">OVA965_LOCUS32658</name>
    <name evidence="2" type="ORF">TMI583_LOCUS33526</name>
</gene>
<sequence length="130" mass="15024">MILIHKNDKETSFILTSGFEAQNLIELIHKKRHSKVWLMHLDDVNGSTIIPEDATDLSQEEMIKVITVIRLFNGVSRYNEEEIDVIKKCLAVVDCGYFDKDAARSKRIYDELESKHHILNGFMTYKLAAK</sequence>
<evidence type="ECO:0000313" key="3">
    <source>
        <dbReference type="Proteomes" id="UP000677228"/>
    </source>
</evidence>
<evidence type="ECO:0000313" key="1">
    <source>
        <dbReference type="EMBL" id="CAF1392792.1"/>
    </source>
</evidence>